<accession>A0A811YKB7</accession>
<gene>
    <name evidence="2" type="ORF">NYPRO_LOCUS9558</name>
</gene>
<reference evidence="2" key="1">
    <citation type="submission" date="2020-12" db="EMBL/GenBank/DDBJ databases">
        <authorList>
            <consortium name="Molecular Ecology Group"/>
        </authorList>
    </citation>
    <scope>NUCLEOTIDE SEQUENCE</scope>
    <source>
        <strain evidence="2">TBG_1078</strain>
    </source>
</reference>
<keyword evidence="3" id="KW-1185">Reference proteome</keyword>
<dbReference type="EMBL" id="CAJHUB010000678">
    <property type="protein sequence ID" value="CAD7676763.1"/>
    <property type="molecule type" value="Genomic_DNA"/>
</dbReference>
<evidence type="ECO:0000313" key="3">
    <source>
        <dbReference type="Proteomes" id="UP000645828"/>
    </source>
</evidence>
<evidence type="ECO:0000313" key="2">
    <source>
        <dbReference type="EMBL" id="CAD7676763.1"/>
    </source>
</evidence>
<name>A0A811YKB7_NYCPR</name>
<protein>
    <submittedName>
        <fullName evidence="2">(raccoon dog) hypothetical protein</fullName>
    </submittedName>
</protein>
<sequence>MSLAYKGRTVTLALLFRKWPGHKGAPVCPALEGSASDTAATGEAPRVGPSASAAGAPRVTRQLRSGGGRGAGRPTAAGKRRGGGRETSARRPAYVQPAAWMPAPAPPPPPAAYSRAHQPPSRDAAAALAPGHPRLSVPLASVPPLLPGPPPWPRRSGPPHSPFGAGPSTWRLGSGLPRLPRGAPALPGHLRPGDCRPRIPAL</sequence>
<evidence type="ECO:0000256" key="1">
    <source>
        <dbReference type="SAM" id="MobiDB-lite"/>
    </source>
</evidence>
<feature type="region of interest" description="Disordered" evidence="1">
    <location>
        <begin position="148"/>
        <end position="202"/>
    </location>
</feature>
<dbReference type="AlphaFoldDB" id="A0A811YKB7"/>
<organism evidence="2 3">
    <name type="scientific">Nyctereutes procyonoides</name>
    <name type="common">Raccoon dog</name>
    <name type="synonym">Canis procyonoides</name>
    <dbReference type="NCBI Taxonomy" id="34880"/>
    <lineage>
        <taxon>Eukaryota</taxon>
        <taxon>Metazoa</taxon>
        <taxon>Chordata</taxon>
        <taxon>Craniata</taxon>
        <taxon>Vertebrata</taxon>
        <taxon>Euteleostomi</taxon>
        <taxon>Mammalia</taxon>
        <taxon>Eutheria</taxon>
        <taxon>Laurasiatheria</taxon>
        <taxon>Carnivora</taxon>
        <taxon>Caniformia</taxon>
        <taxon>Canidae</taxon>
        <taxon>Nyctereutes</taxon>
    </lineage>
</organism>
<feature type="region of interest" description="Disordered" evidence="1">
    <location>
        <begin position="32"/>
        <end position="132"/>
    </location>
</feature>
<dbReference type="Proteomes" id="UP000645828">
    <property type="component" value="Unassembled WGS sequence"/>
</dbReference>
<feature type="compositionally biased region" description="Low complexity" evidence="1">
    <location>
        <begin position="175"/>
        <end position="188"/>
    </location>
</feature>
<proteinExistence type="predicted"/>
<comment type="caution">
    <text evidence="2">The sequence shown here is derived from an EMBL/GenBank/DDBJ whole genome shotgun (WGS) entry which is preliminary data.</text>
</comment>
<feature type="compositionally biased region" description="Basic and acidic residues" evidence="1">
    <location>
        <begin position="191"/>
        <end position="202"/>
    </location>
</feature>